<comment type="caution">
    <text evidence="3">The sequence shown here is derived from an EMBL/GenBank/DDBJ whole genome shotgun (WGS) entry which is preliminary data.</text>
</comment>
<reference evidence="3 4" key="1">
    <citation type="journal article" date="2020" name="ISME J.">
        <title>Comparative genomics reveals insights into cyanobacterial evolution and habitat adaptation.</title>
        <authorList>
            <person name="Chen M.Y."/>
            <person name="Teng W.K."/>
            <person name="Zhao L."/>
            <person name="Hu C.X."/>
            <person name="Zhou Y.K."/>
            <person name="Han B.P."/>
            <person name="Song L.R."/>
            <person name="Shu W.S."/>
        </authorList>
    </citation>
    <scope>NUCLEOTIDE SEQUENCE [LARGE SCALE GENOMIC DNA]</scope>
    <source>
        <strain evidence="3 4">FACHB-723</strain>
    </source>
</reference>
<dbReference type="RefSeq" id="WP_190402506.1">
    <property type="nucleotide sequence ID" value="NZ_JACJQB010000007.1"/>
</dbReference>
<keyword evidence="4" id="KW-1185">Reference proteome</keyword>
<dbReference type="Pfam" id="PF13443">
    <property type="entry name" value="HTH_26"/>
    <property type="match status" value="1"/>
</dbReference>
<organism evidence="3 4">
    <name type="scientific">Pseudanabaena mucicola FACHB-723</name>
    <dbReference type="NCBI Taxonomy" id="2692860"/>
    <lineage>
        <taxon>Bacteria</taxon>
        <taxon>Bacillati</taxon>
        <taxon>Cyanobacteriota</taxon>
        <taxon>Cyanophyceae</taxon>
        <taxon>Pseudanabaenales</taxon>
        <taxon>Pseudanabaenaceae</taxon>
        <taxon>Pseudanabaena</taxon>
    </lineage>
</organism>
<accession>A0ABR7ZUG8</accession>
<gene>
    <name evidence="3" type="ORF">H6F41_05675</name>
</gene>
<evidence type="ECO:0000259" key="2">
    <source>
        <dbReference type="PROSITE" id="PS50943"/>
    </source>
</evidence>
<name>A0ABR7ZUG8_9CYAN</name>
<evidence type="ECO:0000256" key="1">
    <source>
        <dbReference type="SAM" id="Coils"/>
    </source>
</evidence>
<proteinExistence type="predicted"/>
<dbReference type="Gene3D" id="1.10.260.40">
    <property type="entry name" value="lambda repressor-like DNA-binding domains"/>
    <property type="match status" value="1"/>
</dbReference>
<dbReference type="InterPro" id="IPR001387">
    <property type="entry name" value="Cro/C1-type_HTH"/>
</dbReference>
<dbReference type="SUPFAM" id="SSF47413">
    <property type="entry name" value="lambda repressor-like DNA-binding domains"/>
    <property type="match status" value="1"/>
</dbReference>
<feature type="coiled-coil region" evidence="1">
    <location>
        <begin position="47"/>
        <end position="109"/>
    </location>
</feature>
<dbReference type="Proteomes" id="UP000642094">
    <property type="component" value="Unassembled WGS sequence"/>
</dbReference>
<dbReference type="InterPro" id="IPR010982">
    <property type="entry name" value="Lambda_DNA-bd_dom_sf"/>
</dbReference>
<keyword evidence="1" id="KW-0175">Coiled coil</keyword>
<evidence type="ECO:0000313" key="3">
    <source>
        <dbReference type="EMBL" id="MBD2187631.1"/>
    </source>
</evidence>
<dbReference type="PROSITE" id="PS50943">
    <property type="entry name" value="HTH_CROC1"/>
    <property type="match status" value="1"/>
</dbReference>
<evidence type="ECO:0000313" key="4">
    <source>
        <dbReference type="Proteomes" id="UP000642094"/>
    </source>
</evidence>
<sequence length="210" mass="23982">MEDRTDILRQFMQLANISSFQNLSDYSGVSRRAIDTLRKGNATNLKYADLAKLAEVLKIEVKELIAKFIDNRNDAEACDAMILTLREEYQILQQKMEQQKLELRSQFERETLQQLESLILQLPSATYAAKQNPNMSAQNILPLLHPIDALLQRWGITVIGAVGMEVRYDPQRHQLIEGSDLEVGDLAIVRYVGYMQGDKLLYRARVAIAN</sequence>
<dbReference type="EMBL" id="JACJQB010000007">
    <property type="protein sequence ID" value="MBD2187631.1"/>
    <property type="molecule type" value="Genomic_DNA"/>
</dbReference>
<feature type="domain" description="HTH cro/C1-type" evidence="2">
    <location>
        <begin position="23"/>
        <end position="64"/>
    </location>
</feature>
<protein>
    <submittedName>
        <fullName evidence="3">Helix-turn-helix domain-containing protein</fullName>
    </submittedName>
</protein>